<feature type="domain" description="N-acetyltransferase" evidence="4">
    <location>
        <begin position="114"/>
        <end position="251"/>
    </location>
</feature>
<evidence type="ECO:0000313" key="6">
    <source>
        <dbReference type="Proteomes" id="UP001378960"/>
    </source>
</evidence>
<dbReference type="SUPFAM" id="SSF55729">
    <property type="entry name" value="Acyl-CoA N-acyltransferases (Nat)"/>
    <property type="match status" value="1"/>
</dbReference>
<name>A0AAV5R1I6_PICKL</name>
<evidence type="ECO:0000313" key="5">
    <source>
        <dbReference type="EMBL" id="GMM45280.1"/>
    </source>
</evidence>
<dbReference type="AlphaFoldDB" id="A0AAV5R1I6"/>
<dbReference type="Pfam" id="PF13673">
    <property type="entry name" value="Acetyltransf_10"/>
    <property type="match status" value="1"/>
</dbReference>
<protein>
    <submittedName>
        <fullName evidence="5">Polyamine acetyltransferase</fullName>
    </submittedName>
</protein>
<dbReference type="PANTHER" id="PTHR10908">
    <property type="entry name" value="SEROTONIN N-ACETYLTRANSFERASE"/>
    <property type="match status" value="1"/>
</dbReference>
<accession>A0AAV5R1I6</accession>
<evidence type="ECO:0000256" key="3">
    <source>
        <dbReference type="SAM" id="MobiDB-lite"/>
    </source>
</evidence>
<keyword evidence="1" id="KW-0808">Transferase</keyword>
<gene>
    <name evidence="5" type="ORF">DAPK24_018550</name>
</gene>
<proteinExistence type="predicted"/>
<comment type="caution">
    <text evidence="5">The sequence shown here is derived from an EMBL/GenBank/DDBJ whole genome shotgun (WGS) entry which is preliminary data.</text>
</comment>
<evidence type="ECO:0000256" key="1">
    <source>
        <dbReference type="ARBA" id="ARBA00022679"/>
    </source>
</evidence>
<dbReference type="PANTHER" id="PTHR10908:SF0">
    <property type="entry name" value="SEROTONIN N-ACETYLTRANSFERASE"/>
    <property type="match status" value="1"/>
</dbReference>
<dbReference type="Gene3D" id="3.40.630.30">
    <property type="match status" value="1"/>
</dbReference>
<evidence type="ECO:0000256" key="2">
    <source>
        <dbReference type="ARBA" id="ARBA00023315"/>
    </source>
</evidence>
<dbReference type="InterPro" id="IPR016181">
    <property type="entry name" value="Acyl_CoA_acyltransferase"/>
</dbReference>
<keyword evidence="6" id="KW-1185">Reference proteome</keyword>
<dbReference type="InterPro" id="IPR051635">
    <property type="entry name" value="SNAT-like"/>
</dbReference>
<dbReference type="PROSITE" id="PS51186">
    <property type="entry name" value="GNAT"/>
    <property type="match status" value="1"/>
</dbReference>
<dbReference type="InterPro" id="IPR000182">
    <property type="entry name" value="GNAT_dom"/>
</dbReference>
<evidence type="ECO:0000259" key="4">
    <source>
        <dbReference type="PROSITE" id="PS51186"/>
    </source>
</evidence>
<keyword evidence="2" id="KW-0012">Acyltransferase</keyword>
<feature type="region of interest" description="Disordered" evidence="3">
    <location>
        <begin position="132"/>
        <end position="160"/>
    </location>
</feature>
<dbReference type="EMBL" id="BTGB01000002">
    <property type="protein sequence ID" value="GMM45280.1"/>
    <property type="molecule type" value="Genomic_DNA"/>
</dbReference>
<dbReference type="Proteomes" id="UP001378960">
    <property type="component" value="Unassembled WGS sequence"/>
</dbReference>
<dbReference type="GO" id="GO:0005737">
    <property type="term" value="C:cytoplasm"/>
    <property type="evidence" value="ECO:0007669"/>
    <property type="project" value="TreeGrafter"/>
</dbReference>
<sequence>MTRPSHLCLRPLLLEDISQVVELEHVGFPPHERASPLRIEYRLTNCPELCSGLFIRKFDENKISKNELPDHSTVISETLIGHVIGTKMLSDKITNNSMEVPNDFISIMCNKDGSLMDKYKSERLIQLENEEKEKFEKNGNTEEELTSTTTTAVNDDDESIDSKQFGHFDNGNTIGIHSVIIDPNYRGLKLATLLLKDYLQKMSQQYVADSIALICKEKLIPFYADIGFSDNGISKCKFAGEEWHDMTIHLDHEDDED</sequence>
<organism evidence="5 6">
    <name type="scientific">Pichia kluyveri</name>
    <name type="common">Yeast</name>
    <dbReference type="NCBI Taxonomy" id="36015"/>
    <lineage>
        <taxon>Eukaryota</taxon>
        <taxon>Fungi</taxon>
        <taxon>Dikarya</taxon>
        <taxon>Ascomycota</taxon>
        <taxon>Saccharomycotina</taxon>
        <taxon>Pichiomycetes</taxon>
        <taxon>Pichiales</taxon>
        <taxon>Pichiaceae</taxon>
        <taxon>Pichia</taxon>
    </lineage>
</organism>
<reference evidence="5 6" key="1">
    <citation type="journal article" date="2023" name="Elife">
        <title>Identification of key yeast species and microbe-microbe interactions impacting larval growth of Drosophila in the wild.</title>
        <authorList>
            <person name="Mure A."/>
            <person name="Sugiura Y."/>
            <person name="Maeda R."/>
            <person name="Honda K."/>
            <person name="Sakurai N."/>
            <person name="Takahashi Y."/>
            <person name="Watada M."/>
            <person name="Katoh T."/>
            <person name="Gotoh A."/>
            <person name="Gotoh Y."/>
            <person name="Taniguchi I."/>
            <person name="Nakamura K."/>
            <person name="Hayashi T."/>
            <person name="Katayama T."/>
            <person name="Uemura T."/>
            <person name="Hattori Y."/>
        </authorList>
    </citation>
    <scope>NUCLEOTIDE SEQUENCE [LARGE SCALE GENOMIC DNA]</scope>
    <source>
        <strain evidence="5 6">PK-24</strain>
    </source>
</reference>
<dbReference type="GO" id="GO:0004059">
    <property type="term" value="F:aralkylamine N-acetyltransferase activity"/>
    <property type="evidence" value="ECO:0007669"/>
    <property type="project" value="TreeGrafter"/>
</dbReference>